<sequence>MGLERSSERWSDETRLAGVGGWGVGEVGGRAAAERRLGRLVGRRWRGGQQREEVEEELERRSVSETAIKRPDESRGVAD</sequence>
<dbReference type="EMBL" id="BEZZ01000685">
    <property type="protein sequence ID" value="GCC35308.1"/>
    <property type="molecule type" value="Genomic_DNA"/>
</dbReference>
<organism evidence="2 3">
    <name type="scientific">Chiloscyllium punctatum</name>
    <name type="common">Brownbanded bambooshark</name>
    <name type="synonym">Hemiscyllium punctatum</name>
    <dbReference type="NCBI Taxonomy" id="137246"/>
    <lineage>
        <taxon>Eukaryota</taxon>
        <taxon>Metazoa</taxon>
        <taxon>Chordata</taxon>
        <taxon>Craniata</taxon>
        <taxon>Vertebrata</taxon>
        <taxon>Chondrichthyes</taxon>
        <taxon>Elasmobranchii</taxon>
        <taxon>Galeomorphii</taxon>
        <taxon>Galeoidea</taxon>
        <taxon>Orectolobiformes</taxon>
        <taxon>Hemiscylliidae</taxon>
        <taxon>Chiloscyllium</taxon>
    </lineage>
</organism>
<keyword evidence="3" id="KW-1185">Reference proteome</keyword>
<gene>
    <name evidence="2" type="ORF">chiPu_0013791</name>
</gene>
<comment type="caution">
    <text evidence="2">The sequence shown here is derived from an EMBL/GenBank/DDBJ whole genome shotgun (WGS) entry which is preliminary data.</text>
</comment>
<evidence type="ECO:0000313" key="2">
    <source>
        <dbReference type="EMBL" id="GCC35308.1"/>
    </source>
</evidence>
<name>A0A401SY31_CHIPU</name>
<evidence type="ECO:0000256" key="1">
    <source>
        <dbReference type="SAM" id="MobiDB-lite"/>
    </source>
</evidence>
<proteinExistence type="predicted"/>
<protein>
    <submittedName>
        <fullName evidence="2">Uncharacterized protein</fullName>
    </submittedName>
</protein>
<evidence type="ECO:0000313" key="3">
    <source>
        <dbReference type="Proteomes" id="UP000287033"/>
    </source>
</evidence>
<dbReference type="AlphaFoldDB" id="A0A401SY31"/>
<accession>A0A401SY31</accession>
<dbReference type="Proteomes" id="UP000287033">
    <property type="component" value="Unassembled WGS sequence"/>
</dbReference>
<reference evidence="2 3" key="1">
    <citation type="journal article" date="2018" name="Nat. Ecol. Evol.">
        <title>Shark genomes provide insights into elasmobranch evolution and the origin of vertebrates.</title>
        <authorList>
            <person name="Hara Y"/>
            <person name="Yamaguchi K"/>
            <person name="Onimaru K"/>
            <person name="Kadota M"/>
            <person name="Koyanagi M"/>
            <person name="Keeley SD"/>
            <person name="Tatsumi K"/>
            <person name="Tanaka K"/>
            <person name="Motone F"/>
            <person name="Kageyama Y"/>
            <person name="Nozu R"/>
            <person name="Adachi N"/>
            <person name="Nishimura O"/>
            <person name="Nakagawa R"/>
            <person name="Tanegashima C"/>
            <person name="Kiyatake I"/>
            <person name="Matsumoto R"/>
            <person name="Murakumo K"/>
            <person name="Nishida K"/>
            <person name="Terakita A"/>
            <person name="Kuratani S"/>
            <person name="Sato K"/>
            <person name="Hyodo S Kuraku.S."/>
        </authorList>
    </citation>
    <scope>NUCLEOTIDE SEQUENCE [LARGE SCALE GENOMIC DNA]</scope>
</reference>
<feature type="compositionally biased region" description="Basic and acidic residues" evidence="1">
    <location>
        <begin position="58"/>
        <end position="79"/>
    </location>
</feature>
<feature type="region of interest" description="Disordered" evidence="1">
    <location>
        <begin position="47"/>
        <end position="79"/>
    </location>
</feature>